<organism evidence="4 5">
    <name type="scientific">Clavibacter capsici</name>
    <dbReference type="NCBI Taxonomy" id="1874630"/>
    <lineage>
        <taxon>Bacteria</taxon>
        <taxon>Bacillati</taxon>
        <taxon>Actinomycetota</taxon>
        <taxon>Actinomycetes</taxon>
        <taxon>Micrococcales</taxon>
        <taxon>Microbacteriaceae</taxon>
        <taxon>Clavibacter</taxon>
    </lineage>
</organism>
<feature type="domain" description="Methyltransferase" evidence="3">
    <location>
        <begin position="95"/>
        <end position="179"/>
    </location>
</feature>
<dbReference type="PIRSF" id="PIRSF018249">
    <property type="entry name" value="MyrA_prd"/>
    <property type="match status" value="1"/>
</dbReference>
<dbReference type="AlphaFoldDB" id="A0AAE6XR20"/>
<dbReference type="InterPro" id="IPR029063">
    <property type="entry name" value="SAM-dependent_MTases_sf"/>
</dbReference>
<dbReference type="Pfam" id="PF13649">
    <property type="entry name" value="Methyltransf_25"/>
    <property type="match status" value="1"/>
</dbReference>
<feature type="binding site" evidence="1">
    <location>
        <position position="33"/>
    </location>
    <ligand>
        <name>Zn(2+)</name>
        <dbReference type="ChEBI" id="CHEBI:29105"/>
    </ligand>
</feature>
<dbReference type="InterPro" id="IPR050508">
    <property type="entry name" value="Methyltransf_Superfamily"/>
</dbReference>
<dbReference type="GO" id="GO:0008168">
    <property type="term" value="F:methyltransferase activity"/>
    <property type="evidence" value="ECO:0007669"/>
    <property type="project" value="UniProtKB-KW"/>
</dbReference>
<dbReference type="GO" id="GO:0046872">
    <property type="term" value="F:metal ion binding"/>
    <property type="evidence" value="ECO:0007669"/>
    <property type="project" value="UniProtKB-KW"/>
</dbReference>
<name>A0AAE6XR20_9MICO</name>
<evidence type="ECO:0000313" key="4">
    <source>
        <dbReference type="EMBL" id="QIS45204.1"/>
    </source>
</evidence>
<dbReference type="GO" id="GO:0032259">
    <property type="term" value="P:methylation"/>
    <property type="evidence" value="ECO:0007669"/>
    <property type="project" value="UniProtKB-KW"/>
</dbReference>
<evidence type="ECO:0000256" key="2">
    <source>
        <dbReference type="PIRSR" id="PIRSR018249-2"/>
    </source>
</evidence>
<dbReference type="Proteomes" id="UP000503164">
    <property type="component" value="Chromosome"/>
</dbReference>
<dbReference type="CDD" id="cd02440">
    <property type="entry name" value="AdoMet_MTases"/>
    <property type="match status" value="1"/>
</dbReference>
<dbReference type="KEGG" id="ccap:AES38_08935"/>
<evidence type="ECO:0000313" key="5">
    <source>
        <dbReference type="Proteomes" id="UP000503164"/>
    </source>
</evidence>
<keyword evidence="4" id="KW-0489">Methyltransferase</keyword>
<reference evidence="4 5" key="1">
    <citation type="journal article" date="2020" name="Mol. Plant Pathol.">
        <title>Plasmid composition and the chpG gene determine the virulence level of Clavibacter capsici natural isolates in pepper.</title>
        <authorList>
            <person name="Hwang I.S."/>
            <person name="Lee H.M."/>
            <person name="Oh E.J."/>
            <person name="Lee S."/>
            <person name="Heu S."/>
            <person name="Oh C.S."/>
        </authorList>
    </citation>
    <scope>NUCLEOTIDE SEQUENCE [LARGE SCALE GENOMIC DNA]</scope>
    <source>
        <strain evidence="4 5">1101</strain>
    </source>
</reference>
<dbReference type="InterPro" id="IPR041698">
    <property type="entry name" value="Methyltransf_25"/>
</dbReference>
<accession>A0AAE6XR20</accession>
<dbReference type="RefSeq" id="WP_053774667.1">
    <property type="nucleotide sequence ID" value="NZ_CP012573.1"/>
</dbReference>
<sequence length="295" mass="31135">MDLARLASWLRCPVCGDELEADPPLVLRCGRGHAVDANKRGYATLLAPGTRVVGDTAEMLTARGRFLDRGHYQPLVDALLEALGHGASEPPARRILDAGCGTGHYLRAVLDHQTGSTGLAADLSPAAVAIAVRGRPDVDGVVADTWAALPLRDGVADLVLDVFAPRNLPEFHRVLAPGGRVAVVAAGPEHLAELRASGRAVGVQEDKRERILEAADPYFEAVAETRVQRVLRLTDDDIALLLGMGPSAHHTGGQHVTAVTTEPGVEADATAGNTQEVTIDVMIHVLRRRGTAPSS</sequence>
<keyword evidence="2" id="KW-0949">S-adenosyl-L-methionine</keyword>
<dbReference type="Gene3D" id="3.40.50.150">
    <property type="entry name" value="Vaccinia Virus protein VP39"/>
    <property type="match status" value="1"/>
</dbReference>
<dbReference type="InterPro" id="IPR016718">
    <property type="entry name" value="rRNA_m1G-MeTrfase_A_prd"/>
</dbReference>
<evidence type="ECO:0000256" key="1">
    <source>
        <dbReference type="PIRSR" id="PIRSR018249-1"/>
    </source>
</evidence>
<keyword evidence="1" id="KW-0862">Zinc</keyword>
<feature type="binding site" evidence="1">
    <location>
        <position position="15"/>
    </location>
    <ligand>
        <name>Zn(2+)</name>
        <dbReference type="ChEBI" id="CHEBI:29105"/>
    </ligand>
</feature>
<dbReference type="PANTHER" id="PTHR42912">
    <property type="entry name" value="METHYLTRANSFERASE"/>
    <property type="match status" value="1"/>
</dbReference>
<proteinExistence type="predicted"/>
<dbReference type="SUPFAM" id="SSF53335">
    <property type="entry name" value="S-adenosyl-L-methionine-dependent methyltransferases"/>
    <property type="match status" value="1"/>
</dbReference>
<feature type="binding site" evidence="2">
    <location>
        <position position="72"/>
    </location>
    <ligand>
        <name>S-adenosyl-L-methionine</name>
        <dbReference type="ChEBI" id="CHEBI:59789"/>
    </ligand>
</feature>
<keyword evidence="4" id="KW-0808">Transferase</keyword>
<feature type="binding site" evidence="1">
    <location>
        <position position="29"/>
    </location>
    <ligand>
        <name>Zn(2+)</name>
        <dbReference type="ChEBI" id="CHEBI:29105"/>
    </ligand>
</feature>
<gene>
    <name evidence="4" type="ORF">GW570_08965</name>
</gene>
<protein>
    <submittedName>
        <fullName evidence="4">Methyltransferase domain-containing protein</fullName>
    </submittedName>
</protein>
<keyword evidence="5" id="KW-1185">Reference proteome</keyword>
<dbReference type="EMBL" id="CP048049">
    <property type="protein sequence ID" value="QIS45204.1"/>
    <property type="molecule type" value="Genomic_DNA"/>
</dbReference>
<evidence type="ECO:0000259" key="3">
    <source>
        <dbReference type="Pfam" id="PF13649"/>
    </source>
</evidence>
<feature type="binding site" evidence="2">
    <location>
        <position position="190"/>
    </location>
    <ligand>
        <name>S-adenosyl-L-methionine</name>
        <dbReference type="ChEBI" id="CHEBI:59789"/>
    </ligand>
</feature>
<keyword evidence="1" id="KW-0479">Metal-binding</keyword>
<dbReference type="PANTHER" id="PTHR42912:SF45">
    <property type="entry name" value="23S RRNA (GUANINE(745)-N(1))-METHYLTRANSFERASE"/>
    <property type="match status" value="1"/>
</dbReference>
<feature type="binding site" evidence="2">
    <location>
        <begin position="102"/>
        <end position="103"/>
    </location>
    <ligand>
        <name>S-adenosyl-L-methionine</name>
        <dbReference type="ChEBI" id="CHEBI:59789"/>
    </ligand>
</feature>
<feature type="binding site" evidence="1">
    <location>
        <position position="12"/>
    </location>
    <ligand>
        <name>Zn(2+)</name>
        <dbReference type="ChEBI" id="CHEBI:29105"/>
    </ligand>
</feature>